<evidence type="ECO:0000256" key="6">
    <source>
        <dbReference type="SAM" id="Phobius"/>
    </source>
</evidence>
<gene>
    <name evidence="7" type="ORF">FAGAP_5954</name>
</gene>
<keyword evidence="4 6" id="KW-0472">Membrane</keyword>
<dbReference type="Proteomes" id="UP000737391">
    <property type="component" value="Unassembled WGS sequence"/>
</dbReference>
<comment type="caution">
    <text evidence="7">The sequence shown here is derived from an EMBL/GenBank/DDBJ whole genome shotgun (WGS) entry which is preliminary data.</text>
</comment>
<organism evidence="7 8">
    <name type="scientific">Fusarium agapanthi</name>
    <dbReference type="NCBI Taxonomy" id="1803897"/>
    <lineage>
        <taxon>Eukaryota</taxon>
        <taxon>Fungi</taxon>
        <taxon>Dikarya</taxon>
        <taxon>Ascomycota</taxon>
        <taxon>Pezizomycotina</taxon>
        <taxon>Sordariomycetes</taxon>
        <taxon>Hypocreomycetidae</taxon>
        <taxon>Hypocreales</taxon>
        <taxon>Nectriaceae</taxon>
        <taxon>Fusarium</taxon>
        <taxon>Fusarium fujikuroi species complex</taxon>
    </lineage>
</organism>
<evidence type="ECO:0000313" key="7">
    <source>
        <dbReference type="EMBL" id="KAF4497890.1"/>
    </source>
</evidence>
<dbReference type="InterPro" id="IPR051694">
    <property type="entry name" value="Immunoregulatory_rcpt-like"/>
</dbReference>
<evidence type="ECO:0000256" key="2">
    <source>
        <dbReference type="ARBA" id="ARBA00022692"/>
    </source>
</evidence>
<evidence type="ECO:0000256" key="3">
    <source>
        <dbReference type="ARBA" id="ARBA00022989"/>
    </source>
</evidence>
<feature type="transmembrane region" description="Helical" evidence="6">
    <location>
        <begin position="236"/>
        <end position="260"/>
    </location>
</feature>
<dbReference type="GO" id="GO:0016020">
    <property type="term" value="C:membrane"/>
    <property type="evidence" value="ECO:0007669"/>
    <property type="project" value="UniProtKB-SubCell"/>
</dbReference>
<accession>A0A9P5BC33</accession>
<keyword evidence="8" id="KW-1185">Reference proteome</keyword>
<feature type="compositionally biased region" description="Low complexity" evidence="5">
    <location>
        <begin position="211"/>
        <end position="232"/>
    </location>
</feature>
<feature type="transmembrane region" description="Helical" evidence="6">
    <location>
        <begin position="368"/>
        <end position="387"/>
    </location>
</feature>
<dbReference type="AlphaFoldDB" id="A0A9P5BC33"/>
<feature type="compositionally biased region" description="Low complexity" evidence="5">
    <location>
        <begin position="182"/>
        <end position="195"/>
    </location>
</feature>
<reference evidence="7" key="1">
    <citation type="submission" date="2020-01" db="EMBL/GenBank/DDBJ databases">
        <title>Identification and distribution of gene clusters putatively required for synthesis of sphingolipid metabolism inhibitors in phylogenetically diverse species of the filamentous fungus Fusarium.</title>
        <authorList>
            <person name="Kim H.-S."/>
            <person name="Busman M."/>
            <person name="Brown D.W."/>
            <person name="Divon H."/>
            <person name="Uhlig S."/>
            <person name="Proctor R.H."/>
        </authorList>
    </citation>
    <scope>NUCLEOTIDE SEQUENCE</scope>
    <source>
        <strain evidence="7">NRRL 31653</strain>
    </source>
</reference>
<dbReference type="PANTHER" id="PTHR15549:SF30">
    <property type="entry name" value="MID2 DOMAIN-CONTAINING PROTEIN"/>
    <property type="match status" value="1"/>
</dbReference>
<evidence type="ECO:0000256" key="1">
    <source>
        <dbReference type="ARBA" id="ARBA00004167"/>
    </source>
</evidence>
<comment type="subcellular location">
    <subcellularLocation>
        <location evidence="1">Membrane</location>
        <topology evidence="1">Single-pass membrane protein</topology>
    </subcellularLocation>
</comment>
<feature type="region of interest" description="Disordered" evidence="5">
    <location>
        <begin position="182"/>
        <end position="232"/>
    </location>
</feature>
<dbReference type="PANTHER" id="PTHR15549">
    <property type="entry name" value="PAIRED IMMUNOGLOBULIN-LIKE TYPE 2 RECEPTOR"/>
    <property type="match status" value="1"/>
</dbReference>
<dbReference type="EMBL" id="LUFC02000398">
    <property type="protein sequence ID" value="KAF4497890.1"/>
    <property type="molecule type" value="Genomic_DNA"/>
</dbReference>
<keyword evidence="2 6" id="KW-0812">Transmembrane</keyword>
<name>A0A9P5BC33_9HYPO</name>
<sequence length="753" mass="81313">MLQPHTAAYLRVTVSLGLQGTDDKKSLPVSLLISDQMADVYYALNGGGLTGSSPDPAITEPPEAYNRDILKRQNVGTYDVCGYYSIPGQFWVVNYCYYSGASTTTCATSSSHIGCDGYIKTRCFTSLTCTSTSSDELCCASGCVTAISTDSDGHELTLYPFCTTKDMEVNMYKELEGVSASIETSIESTSEPTTSDGDFTAKTGTTGESNTPETTSYAESSASSESDSSSNSSAPVGAIVGGVLGGLALLALIGFGLWLIRHKKRQSGTGSHVAATIDQPPVVPYYQQQPVTYAQSEANYQPLVSVREDISTALNFMIMLLALNFDAQDSKHSLFRKVSKVRFAMHVKVAGFTLSEIFPSNHAQFNTIVVELIVLIAMRLIPILYALKGAALAQKPQTHTKEFCETRMSRTPVHHASRVTISTKVKLTASKPYCNRKHKHETFKINLGPVTSTVFTRSIYTISVTAPQKRKTLTIAKTLTKTAVTTPTSYKTDTTVYTTTSTLTSTITVPTVSGFIPLASASGFVPRKRSLSKRDLPMRNAWEDITRAFPLRVFPRKAKPKDKLKYLEDPCTIKIEPGDKTHPVQPTQSRGVVACYKSVQITKTVLFKSCIAWTKTITLDQKTVVKHDVTRGWVTSTVTEADTTMTAGDTVTTTSTLTKVTTTKTTTETETVTRTDIAPAESSWAACNAENLINAANGGHGINAVNIGKNSTACLPGHTFDTSFTTLKKLLPENGPTLSNGHCGHIRNAGDAG</sequence>
<proteinExistence type="predicted"/>
<protein>
    <submittedName>
        <fullName evidence="7">Uncharacterized protein</fullName>
    </submittedName>
</protein>
<evidence type="ECO:0000256" key="4">
    <source>
        <dbReference type="ARBA" id="ARBA00023136"/>
    </source>
</evidence>
<evidence type="ECO:0000256" key="5">
    <source>
        <dbReference type="SAM" id="MobiDB-lite"/>
    </source>
</evidence>
<keyword evidence="3 6" id="KW-1133">Transmembrane helix</keyword>
<dbReference type="GO" id="GO:0071944">
    <property type="term" value="C:cell periphery"/>
    <property type="evidence" value="ECO:0007669"/>
    <property type="project" value="UniProtKB-ARBA"/>
</dbReference>
<dbReference type="OrthoDB" id="5098677at2759"/>
<evidence type="ECO:0000313" key="8">
    <source>
        <dbReference type="Proteomes" id="UP000737391"/>
    </source>
</evidence>